<dbReference type="Pfam" id="PF04336">
    <property type="entry name" value="ACP_PD"/>
    <property type="match status" value="1"/>
</dbReference>
<keyword evidence="4" id="KW-0275">Fatty acid biosynthesis</keyword>
<keyword evidence="6" id="KW-1185">Reference proteome</keyword>
<proteinExistence type="predicted"/>
<dbReference type="InterPro" id="IPR007431">
    <property type="entry name" value="ACP_PD"/>
</dbReference>
<protein>
    <submittedName>
        <fullName evidence="5">ACP phosphodiesterase</fullName>
    </submittedName>
</protein>
<evidence type="ECO:0000256" key="3">
    <source>
        <dbReference type="ARBA" id="ARBA00023098"/>
    </source>
</evidence>
<dbReference type="Proteomes" id="UP001218788">
    <property type="component" value="Unassembled WGS sequence"/>
</dbReference>
<dbReference type="PANTHER" id="PTHR38764">
    <property type="entry name" value="ACYL CARRIER PROTEIN PHOSPHODIESTERASE"/>
    <property type="match status" value="1"/>
</dbReference>
<sequence length="195" mass="22996">MNFLAHLFLAQPTADSYFGNLLGDFRRGVDVSTYPQAVQSGVANHVHVDRFTDNHPFVKTAKKRVSARRRRYAGIMLDILFDHFLIKHWQHYSQQSLNNFCCDAYHRLDSRLHVMPQRMQAVVNSMLKYRWLTTYNHLNGVDKALDRTAERIRFRHSFHGSIEEVHAHYAEFEEVFMAFFPELIESVRTHNIESE</sequence>
<evidence type="ECO:0000313" key="5">
    <source>
        <dbReference type="EMBL" id="MDC8829955.1"/>
    </source>
</evidence>
<comment type="caution">
    <text evidence="5">The sequence shown here is derived from an EMBL/GenBank/DDBJ whole genome shotgun (WGS) entry which is preliminary data.</text>
</comment>
<organism evidence="5 6">
    <name type="scientific">Alteromonas gilva</name>
    <dbReference type="NCBI Taxonomy" id="2987522"/>
    <lineage>
        <taxon>Bacteria</taxon>
        <taxon>Pseudomonadati</taxon>
        <taxon>Pseudomonadota</taxon>
        <taxon>Gammaproteobacteria</taxon>
        <taxon>Alteromonadales</taxon>
        <taxon>Alteromonadaceae</taxon>
        <taxon>Alteromonas/Salinimonas group</taxon>
        <taxon>Alteromonas</taxon>
    </lineage>
</organism>
<dbReference type="PANTHER" id="PTHR38764:SF1">
    <property type="entry name" value="ACYL CARRIER PROTEIN PHOSPHODIESTERASE"/>
    <property type="match status" value="1"/>
</dbReference>
<keyword evidence="3" id="KW-0443">Lipid metabolism</keyword>
<dbReference type="RefSeq" id="WP_273638526.1">
    <property type="nucleotide sequence ID" value="NZ_JAQQXP010000001.1"/>
</dbReference>
<evidence type="ECO:0000313" key="6">
    <source>
        <dbReference type="Proteomes" id="UP001218788"/>
    </source>
</evidence>
<dbReference type="EMBL" id="JAQQXP010000001">
    <property type="protein sequence ID" value="MDC8829955.1"/>
    <property type="molecule type" value="Genomic_DNA"/>
</dbReference>
<keyword evidence="2" id="KW-0378">Hydrolase</keyword>
<accession>A0ABT5KYV7</accession>
<evidence type="ECO:0000256" key="1">
    <source>
        <dbReference type="ARBA" id="ARBA00022516"/>
    </source>
</evidence>
<evidence type="ECO:0000256" key="4">
    <source>
        <dbReference type="ARBA" id="ARBA00023160"/>
    </source>
</evidence>
<keyword evidence="1" id="KW-0444">Lipid biosynthesis</keyword>
<name>A0ABT5KYV7_9ALTE</name>
<reference evidence="5 6" key="1">
    <citation type="submission" date="2022-10" db="EMBL/GenBank/DDBJ databases">
        <title>Alteromonas sp. chi3 Genome sequencing.</title>
        <authorList>
            <person name="Park S."/>
        </authorList>
    </citation>
    <scope>NUCLEOTIDE SEQUENCE [LARGE SCALE GENOMIC DNA]</scope>
    <source>
        <strain evidence="6">chi3</strain>
    </source>
</reference>
<dbReference type="PIRSF" id="PIRSF011489">
    <property type="entry name" value="DUF479"/>
    <property type="match status" value="1"/>
</dbReference>
<keyword evidence="4" id="KW-0276">Fatty acid metabolism</keyword>
<gene>
    <name evidence="5" type="ORF">OIK42_04165</name>
</gene>
<evidence type="ECO:0000256" key="2">
    <source>
        <dbReference type="ARBA" id="ARBA00022801"/>
    </source>
</evidence>